<proteinExistence type="predicted"/>
<keyword evidence="3" id="KW-1185">Reference proteome</keyword>
<sequence>INLDQTNQALEGRCRKTYFISSSYKSPIKENTDIGASSDISELDLFPDETDDLLPVVDRSMFVMEEHNVPSDGFSGHTKDLQFTEERPPWETLDGYPETLSDESPPHSPQPETHCQTMNIYQDQDSDLRHQAPGKPYE</sequence>
<dbReference type="AlphaFoldDB" id="A0ABD0QGM1"/>
<name>A0ABD0QGM1_CIRMR</name>
<dbReference type="Proteomes" id="UP001529510">
    <property type="component" value="Unassembled WGS sequence"/>
</dbReference>
<feature type="compositionally biased region" description="Basic and acidic residues" evidence="1">
    <location>
        <begin position="77"/>
        <end position="89"/>
    </location>
</feature>
<protein>
    <submittedName>
        <fullName evidence="2">Uncharacterized protein</fullName>
    </submittedName>
</protein>
<gene>
    <name evidence="2" type="ORF">M9458_019867</name>
</gene>
<organism evidence="2 3">
    <name type="scientific">Cirrhinus mrigala</name>
    <name type="common">Mrigala</name>
    <dbReference type="NCBI Taxonomy" id="683832"/>
    <lineage>
        <taxon>Eukaryota</taxon>
        <taxon>Metazoa</taxon>
        <taxon>Chordata</taxon>
        <taxon>Craniata</taxon>
        <taxon>Vertebrata</taxon>
        <taxon>Euteleostomi</taxon>
        <taxon>Actinopterygii</taxon>
        <taxon>Neopterygii</taxon>
        <taxon>Teleostei</taxon>
        <taxon>Ostariophysi</taxon>
        <taxon>Cypriniformes</taxon>
        <taxon>Cyprinidae</taxon>
        <taxon>Labeoninae</taxon>
        <taxon>Labeonini</taxon>
        <taxon>Cirrhinus</taxon>
    </lineage>
</organism>
<evidence type="ECO:0000256" key="1">
    <source>
        <dbReference type="SAM" id="MobiDB-lite"/>
    </source>
</evidence>
<dbReference type="EMBL" id="JAMKFB020000009">
    <property type="protein sequence ID" value="KAL0184171.1"/>
    <property type="molecule type" value="Genomic_DNA"/>
</dbReference>
<reference evidence="2 3" key="1">
    <citation type="submission" date="2024-05" db="EMBL/GenBank/DDBJ databases">
        <title>Genome sequencing and assembly of Indian major carp, Cirrhinus mrigala (Hamilton, 1822).</title>
        <authorList>
            <person name="Mohindra V."/>
            <person name="Chowdhury L.M."/>
            <person name="Lal K."/>
            <person name="Jena J.K."/>
        </authorList>
    </citation>
    <scope>NUCLEOTIDE SEQUENCE [LARGE SCALE GENOMIC DNA]</scope>
    <source>
        <strain evidence="2">CM1030</strain>
        <tissue evidence="2">Blood</tissue>
    </source>
</reference>
<evidence type="ECO:0000313" key="3">
    <source>
        <dbReference type="Proteomes" id="UP001529510"/>
    </source>
</evidence>
<comment type="caution">
    <text evidence="2">The sequence shown here is derived from an EMBL/GenBank/DDBJ whole genome shotgun (WGS) entry which is preliminary data.</text>
</comment>
<feature type="region of interest" description="Disordered" evidence="1">
    <location>
        <begin position="68"/>
        <end position="114"/>
    </location>
</feature>
<feature type="non-terminal residue" evidence="2">
    <location>
        <position position="1"/>
    </location>
</feature>
<evidence type="ECO:0000313" key="2">
    <source>
        <dbReference type="EMBL" id="KAL0184171.1"/>
    </source>
</evidence>
<accession>A0ABD0QGM1</accession>